<dbReference type="EMBL" id="CP102480">
    <property type="protein sequence ID" value="UUX48905.1"/>
    <property type="molecule type" value="Genomic_DNA"/>
</dbReference>
<dbReference type="InterPro" id="IPR010412">
    <property type="entry name" value="DUF1007"/>
</dbReference>
<organism evidence="1 2">
    <name type="scientific">Nisaea acidiphila</name>
    <dbReference type="NCBI Taxonomy" id="1862145"/>
    <lineage>
        <taxon>Bacteria</taxon>
        <taxon>Pseudomonadati</taxon>
        <taxon>Pseudomonadota</taxon>
        <taxon>Alphaproteobacteria</taxon>
        <taxon>Rhodospirillales</taxon>
        <taxon>Thalassobaculaceae</taxon>
        <taxon>Nisaea</taxon>
    </lineage>
</organism>
<sequence length="227" mass="25039">MITKNRSYGTSILRSGWFFGIFAFGLALLVSARTAESHPHAWVDITVQVIFDPAGDVAGLREHWLLDEFYTVFALESMGAGDAGPTQAAIDDLMKNNMKSLAEYDYFTQVEQAGKPIAFGPITKMASQLKNGRLLMSFMLPFKQAVNLSDGPLDYRIFDPTYYIEVLHAQQDDAIQLQGAPVGCNHRLTAPRPSLEDIARAARLDQTQSGGDGLGILFSERVEVYCP</sequence>
<evidence type="ECO:0000313" key="1">
    <source>
        <dbReference type="EMBL" id="UUX48905.1"/>
    </source>
</evidence>
<gene>
    <name evidence="1" type="ORF">NUH88_16055</name>
</gene>
<dbReference type="Proteomes" id="UP001060336">
    <property type="component" value="Chromosome"/>
</dbReference>
<keyword evidence="2" id="KW-1185">Reference proteome</keyword>
<evidence type="ECO:0000313" key="2">
    <source>
        <dbReference type="Proteomes" id="UP001060336"/>
    </source>
</evidence>
<dbReference type="KEGG" id="naci:NUH88_16055"/>
<dbReference type="AlphaFoldDB" id="A0A9J7AQN1"/>
<proteinExistence type="predicted"/>
<protein>
    <submittedName>
        <fullName evidence="1">DUF1007 family protein</fullName>
    </submittedName>
</protein>
<reference evidence="1" key="1">
    <citation type="submission" date="2022-08" db="EMBL/GenBank/DDBJ databases">
        <title>Nisaea acidiphila sp. nov., isolated from a marine algal debris and emended description of the genus Nisaea Urios et al. 2008.</title>
        <authorList>
            <person name="Kwon K."/>
        </authorList>
    </citation>
    <scope>NUCLEOTIDE SEQUENCE</scope>
    <source>
        <strain evidence="1">MEBiC11861</strain>
    </source>
</reference>
<name>A0A9J7AQN1_9PROT</name>
<dbReference type="RefSeq" id="WP_257767406.1">
    <property type="nucleotide sequence ID" value="NZ_CP102480.1"/>
</dbReference>
<accession>A0A9J7AQN1</accession>
<dbReference type="Pfam" id="PF06226">
    <property type="entry name" value="DUF1007"/>
    <property type="match status" value="1"/>
</dbReference>